<dbReference type="PATRIC" id="fig|1225564.3.peg.6248"/>
<evidence type="ECO:0000259" key="2">
    <source>
        <dbReference type="Pfam" id="PF09990"/>
    </source>
</evidence>
<keyword evidence="4" id="KW-1185">Reference proteome</keyword>
<dbReference type="AlphaFoldDB" id="A0A0H1R7B8"/>
<dbReference type="Pfam" id="PF09990">
    <property type="entry name" value="DUF2231"/>
    <property type="match status" value="1"/>
</dbReference>
<name>A0A0H1R7B8_9HYPH</name>
<evidence type="ECO:0000313" key="4">
    <source>
        <dbReference type="Proteomes" id="UP000035489"/>
    </source>
</evidence>
<comment type="caution">
    <text evidence="3">The sequence shown here is derived from an EMBL/GenBank/DDBJ whole genome shotgun (WGS) entry which is preliminary data.</text>
</comment>
<accession>A0A0H1R7B8</accession>
<dbReference type="STRING" id="1225564.AA309_24110"/>
<evidence type="ECO:0000256" key="1">
    <source>
        <dbReference type="SAM" id="Phobius"/>
    </source>
</evidence>
<organism evidence="3 4">
    <name type="scientific">Microvirga vignae</name>
    <dbReference type="NCBI Taxonomy" id="1225564"/>
    <lineage>
        <taxon>Bacteria</taxon>
        <taxon>Pseudomonadati</taxon>
        <taxon>Pseudomonadota</taxon>
        <taxon>Alphaproteobacteria</taxon>
        <taxon>Hyphomicrobiales</taxon>
        <taxon>Methylobacteriaceae</taxon>
        <taxon>Microvirga</taxon>
    </lineage>
</organism>
<keyword evidence="1" id="KW-0812">Transmembrane</keyword>
<sequence length="191" mass="20925">MLFRREGLMGRYHRHGVESTAAIAGHPLHHMLVVFPVAFLIGALGTDIAFASTSNPFWAEASYWLLIAGIVTALVAAIPGLIDFVSIDRVRNLWISWTHMIANLVVVGVALVNVGVRLDDPAAGAQGWGLWLSALQTLLLLFSGWLGGEMAYRYRIGAIQDESPQVEQFHVEVDRSGVAESYDRRSGSGRR</sequence>
<dbReference type="EMBL" id="LCYG01000069">
    <property type="protein sequence ID" value="KLK90726.1"/>
    <property type="molecule type" value="Genomic_DNA"/>
</dbReference>
<keyword evidence="1" id="KW-1133">Transmembrane helix</keyword>
<reference evidence="3 4" key="1">
    <citation type="submission" date="2015-05" db="EMBL/GenBank/DDBJ databases">
        <title>Draft genome sequence of Microvirga vignae strain BR3299, a novel nitrogen fixing bacteria isolated from Brazil semi-aired region.</title>
        <authorList>
            <person name="Zilli J.E."/>
            <person name="Passos S.R."/>
            <person name="Leite J."/>
            <person name="Baldani J.I."/>
            <person name="Xavier G.R."/>
            <person name="Rumjaneck N.G."/>
            <person name="Simoes-Araujo J.L."/>
        </authorList>
    </citation>
    <scope>NUCLEOTIDE SEQUENCE [LARGE SCALE GENOMIC DNA]</scope>
    <source>
        <strain evidence="3 4">BR3299</strain>
    </source>
</reference>
<keyword evidence="1" id="KW-0472">Membrane</keyword>
<feature type="transmembrane region" description="Helical" evidence="1">
    <location>
        <begin position="94"/>
        <end position="116"/>
    </location>
</feature>
<feature type="transmembrane region" description="Helical" evidence="1">
    <location>
        <begin position="21"/>
        <end position="41"/>
    </location>
</feature>
<dbReference type="Proteomes" id="UP000035489">
    <property type="component" value="Unassembled WGS sequence"/>
</dbReference>
<evidence type="ECO:0000313" key="3">
    <source>
        <dbReference type="EMBL" id="KLK90726.1"/>
    </source>
</evidence>
<dbReference type="InterPro" id="IPR019251">
    <property type="entry name" value="DUF2231_TM"/>
</dbReference>
<feature type="transmembrane region" description="Helical" evidence="1">
    <location>
        <begin position="128"/>
        <end position="146"/>
    </location>
</feature>
<proteinExistence type="predicted"/>
<protein>
    <submittedName>
        <fullName evidence="3">Membrane protein</fullName>
    </submittedName>
</protein>
<feature type="transmembrane region" description="Helical" evidence="1">
    <location>
        <begin position="61"/>
        <end position="82"/>
    </location>
</feature>
<feature type="domain" description="DUF2231" evidence="2">
    <location>
        <begin position="25"/>
        <end position="158"/>
    </location>
</feature>
<gene>
    <name evidence="3" type="ORF">AA309_24110</name>
</gene>